<keyword evidence="5" id="KW-0675">Receptor</keyword>
<keyword evidence="12" id="KW-1185">Reference proteome</keyword>
<dbReference type="InterPro" id="IPR028082">
    <property type="entry name" value="Peripla_BP_I"/>
</dbReference>
<dbReference type="Pfam" id="PF01094">
    <property type="entry name" value="ANF_receptor"/>
    <property type="match status" value="1"/>
</dbReference>
<accession>A0ABM1VTZ8</accession>
<feature type="region of interest" description="Disordered" evidence="9">
    <location>
        <begin position="318"/>
        <end position="337"/>
    </location>
</feature>
<name>A0ABM1VTZ8_APLCA</name>
<dbReference type="RefSeq" id="XP_035825890.1">
    <property type="nucleotide sequence ID" value="XM_035969997.1"/>
</dbReference>
<feature type="transmembrane region" description="Helical" evidence="10">
    <location>
        <begin position="572"/>
        <end position="595"/>
    </location>
</feature>
<dbReference type="Gene3D" id="3.40.50.2300">
    <property type="match status" value="1"/>
</dbReference>
<comment type="subcellular location">
    <subcellularLocation>
        <location evidence="1">Cell membrane</location>
        <topology evidence="1">Multi-pass membrane protein</topology>
    </subcellularLocation>
</comment>
<reference evidence="13" key="1">
    <citation type="submission" date="2025-08" db="UniProtKB">
        <authorList>
            <consortium name="RefSeq"/>
        </authorList>
    </citation>
    <scope>IDENTIFICATION</scope>
</reference>
<dbReference type="Pfam" id="PF00003">
    <property type="entry name" value="7tm_3"/>
    <property type="match status" value="1"/>
</dbReference>
<dbReference type="PROSITE" id="PS00981">
    <property type="entry name" value="G_PROTEIN_RECEP_F3_3"/>
    <property type="match status" value="1"/>
</dbReference>
<dbReference type="PRINTS" id="PR00593">
    <property type="entry name" value="MTABOTROPICR"/>
</dbReference>
<keyword evidence="3 10" id="KW-0812">Transmembrane</keyword>
<dbReference type="PANTHER" id="PTHR24060">
    <property type="entry name" value="METABOTROPIC GLUTAMATE RECEPTOR"/>
    <property type="match status" value="1"/>
</dbReference>
<evidence type="ECO:0000256" key="1">
    <source>
        <dbReference type="ARBA" id="ARBA00004651"/>
    </source>
</evidence>
<evidence type="ECO:0000259" key="11">
    <source>
        <dbReference type="PROSITE" id="PS50259"/>
    </source>
</evidence>
<dbReference type="InterPro" id="IPR000162">
    <property type="entry name" value="GPCR_3_mtglu_rcpt"/>
</dbReference>
<dbReference type="CDD" id="cd15045">
    <property type="entry name" value="7tmC_mGluRs"/>
    <property type="match status" value="1"/>
</dbReference>
<keyword evidence="5" id="KW-0297">G-protein coupled receptor</keyword>
<evidence type="ECO:0000256" key="7">
    <source>
        <dbReference type="ARBA" id="ARBA00023180"/>
    </source>
</evidence>
<keyword evidence="2" id="KW-1003">Cell membrane</keyword>
<feature type="transmembrane region" description="Helical" evidence="10">
    <location>
        <begin position="477"/>
        <end position="499"/>
    </location>
</feature>
<evidence type="ECO:0000313" key="13">
    <source>
        <dbReference type="RefSeq" id="XP_035825890.1"/>
    </source>
</evidence>
<evidence type="ECO:0000256" key="2">
    <source>
        <dbReference type="ARBA" id="ARBA00022475"/>
    </source>
</evidence>
<dbReference type="InterPro" id="IPR050726">
    <property type="entry name" value="mGluR"/>
</dbReference>
<keyword evidence="7" id="KW-0325">Glycoprotein</keyword>
<keyword evidence="4 10" id="KW-1133">Transmembrane helix</keyword>
<dbReference type="Proteomes" id="UP000694888">
    <property type="component" value="Unplaced"/>
</dbReference>
<evidence type="ECO:0000256" key="6">
    <source>
        <dbReference type="ARBA" id="ARBA00023136"/>
    </source>
</evidence>
<feature type="domain" description="G-protein coupled receptors family 3 profile" evidence="11">
    <location>
        <begin position="414"/>
        <end position="679"/>
    </location>
</feature>
<evidence type="ECO:0000256" key="10">
    <source>
        <dbReference type="SAM" id="Phobius"/>
    </source>
</evidence>
<proteinExistence type="predicted"/>
<dbReference type="Gene3D" id="2.10.50.30">
    <property type="entry name" value="GPCR, family 3, nine cysteines domain"/>
    <property type="match status" value="1"/>
</dbReference>
<dbReference type="PROSITE" id="PS50259">
    <property type="entry name" value="G_PROTEIN_RECEP_F3_4"/>
    <property type="match status" value="1"/>
</dbReference>
<evidence type="ECO:0000256" key="4">
    <source>
        <dbReference type="ARBA" id="ARBA00022989"/>
    </source>
</evidence>
<dbReference type="InterPro" id="IPR001828">
    <property type="entry name" value="ANF_lig-bd_rcpt"/>
</dbReference>
<evidence type="ECO:0000256" key="9">
    <source>
        <dbReference type="SAM" id="MobiDB-lite"/>
    </source>
</evidence>
<dbReference type="InterPro" id="IPR017978">
    <property type="entry name" value="GPCR_3_C"/>
</dbReference>
<dbReference type="InterPro" id="IPR017979">
    <property type="entry name" value="GPCR_3_CS"/>
</dbReference>
<sequence length="703" mass="78495">MRGVCPQGFNEVDKLLRENGICLALREKLLKDSGVATDTDYDNIVRNLLEKDLARGEGSRSGSGSGSRSGSRSGSNQRLELRDPPLDPPRDPQRDTPRDTPRDPPYPPIDPSRDKVEGAVTVQPLAEAVRGFKNYFLRLRPGRNHRNPWFAEYWEDLFSCRFPRSPPTPYNQHYNKTCTGHERIDPDSFEMEAQLQFVSDAVMAFAHAFKEIHLRLCGGRPGLCERMTKIDGDIIKAHLLKVKFTGLSGQDFQFLDNGDGPSRYRILNFRRDDVTGEYEWATVGFYRHGHLNIVSSRLPGGLTDSFVEASIWLTGTPQVDRPAPTGEVEPSSCQFRRSEPSHPRSVCSSKCGRRQYMDPIPGDPCCWACKNCLTYEYRPVDTRCEECPGGTVPSYNMTHCIPIPPVFLHYTDSIALVAMAFASLGILATTTTAIIFLKHNNTPVVKASGRELSFVLLAGIFLCYTMTFLLVSKPTKYVCGAQTVGIGFCFSVCYSAILTKTNRISRIFRAGKRTVKRPKFISPESQLVICASLVACQIIISLIWLLTSPPKAVSFFATRADHQLVCEAAIGFAYMIGFSYPIFLILVCTIYAIITRKIPEAFNESKYIGFTMYTTCIIWAAFVVIYLSTSHNIQVRLATMCFSISLSATVALICMFTPKLYIILLRPERNVRQSMMAKNMQLKLNSSAASGCLRVDSGTQSDG</sequence>
<dbReference type="InterPro" id="IPR038550">
    <property type="entry name" value="GPCR_3_9-Cys_sf"/>
</dbReference>
<feature type="transmembrane region" description="Helical" evidence="10">
    <location>
        <begin position="449"/>
        <end position="471"/>
    </location>
</feature>
<feature type="transmembrane region" description="Helical" evidence="10">
    <location>
        <begin position="633"/>
        <end position="656"/>
    </location>
</feature>
<protein>
    <submittedName>
        <fullName evidence="13">Metabotropic glutamate receptor 4-like</fullName>
    </submittedName>
</protein>
<feature type="transmembrane region" description="Helical" evidence="10">
    <location>
        <begin position="607"/>
        <end position="627"/>
    </location>
</feature>
<feature type="transmembrane region" description="Helical" evidence="10">
    <location>
        <begin position="527"/>
        <end position="546"/>
    </location>
</feature>
<dbReference type="SUPFAM" id="SSF53822">
    <property type="entry name" value="Periplasmic binding protein-like I"/>
    <property type="match status" value="1"/>
</dbReference>
<keyword evidence="6 10" id="KW-0472">Membrane</keyword>
<organism evidence="12 13">
    <name type="scientific">Aplysia californica</name>
    <name type="common">California sea hare</name>
    <dbReference type="NCBI Taxonomy" id="6500"/>
    <lineage>
        <taxon>Eukaryota</taxon>
        <taxon>Metazoa</taxon>
        <taxon>Spiralia</taxon>
        <taxon>Lophotrochozoa</taxon>
        <taxon>Mollusca</taxon>
        <taxon>Gastropoda</taxon>
        <taxon>Heterobranchia</taxon>
        <taxon>Euthyneura</taxon>
        <taxon>Tectipleura</taxon>
        <taxon>Aplysiida</taxon>
        <taxon>Aplysioidea</taxon>
        <taxon>Aplysiidae</taxon>
        <taxon>Aplysia</taxon>
    </lineage>
</organism>
<evidence type="ECO:0000256" key="5">
    <source>
        <dbReference type="ARBA" id="ARBA00023040"/>
    </source>
</evidence>
<evidence type="ECO:0000256" key="3">
    <source>
        <dbReference type="ARBA" id="ARBA00022692"/>
    </source>
</evidence>
<gene>
    <name evidence="13" type="primary">LOC101851951</name>
</gene>
<feature type="region of interest" description="Disordered" evidence="9">
    <location>
        <begin position="55"/>
        <end position="117"/>
    </location>
</feature>
<feature type="transmembrane region" description="Helical" evidence="10">
    <location>
        <begin position="414"/>
        <end position="437"/>
    </location>
</feature>
<evidence type="ECO:0000256" key="8">
    <source>
        <dbReference type="ARBA" id="ARBA00023224"/>
    </source>
</evidence>
<keyword evidence="8" id="KW-0807">Transducer</keyword>
<dbReference type="GeneID" id="101851951"/>
<feature type="compositionally biased region" description="Basic and acidic residues" evidence="9">
    <location>
        <begin position="79"/>
        <end position="102"/>
    </location>
</feature>
<evidence type="ECO:0000313" key="12">
    <source>
        <dbReference type="Proteomes" id="UP000694888"/>
    </source>
</evidence>